<feature type="region of interest" description="Disordered" evidence="1">
    <location>
        <begin position="18"/>
        <end position="42"/>
    </location>
</feature>
<reference evidence="2 3" key="1">
    <citation type="journal article" date="2016" name="Mol. Biol. Evol.">
        <title>Comparative Genomics of Early-Diverging Mushroom-Forming Fungi Provides Insights into the Origins of Lignocellulose Decay Capabilities.</title>
        <authorList>
            <person name="Nagy L.G."/>
            <person name="Riley R."/>
            <person name="Tritt A."/>
            <person name="Adam C."/>
            <person name="Daum C."/>
            <person name="Floudas D."/>
            <person name="Sun H."/>
            <person name="Yadav J.S."/>
            <person name="Pangilinan J."/>
            <person name="Larsson K.H."/>
            <person name="Matsuura K."/>
            <person name="Barry K."/>
            <person name="Labutti K."/>
            <person name="Kuo R."/>
            <person name="Ohm R.A."/>
            <person name="Bhattacharya S.S."/>
            <person name="Shirouzu T."/>
            <person name="Yoshinaga Y."/>
            <person name="Martin F.M."/>
            <person name="Grigoriev I.V."/>
            <person name="Hibbett D.S."/>
        </authorList>
    </citation>
    <scope>NUCLEOTIDE SEQUENCE [LARGE SCALE GENOMIC DNA]</scope>
    <source>
        <strain evidence="2 3">93-53</strain>
    </source>
</reference>
<name>A0A165IH25_9APHY</name>
<protein>
    <submittedName>
        <fullName evidence="2">Uncharacterized protein</fullName>
    </submittedName>
</protein>
<dbReference type="InParanoid" id="A0A165IH25"/>
<dbReference type="EMBL" id="KV427605">
    <property type="protein sequence ID" value="KZT13061.1"/>
    <property type="molecule type" value="Genomic_DNA"/>
</dbReference>
<organism evidence="2 3">
    <name type="scientific">Laetiporus sulphureus 93-53</name>
    <dbReference type="NCBI Taxonomy" id="1314785"/>
    <lineage>
        <taxon>Eukaryota</taxon>
        <taxon>Fungi</taxon>
        <taxon>Dikarya</taxon>
        <taxon>Basidiomycota</taxon>
        <taxon>Agaricomycotina</taxon>
        <taxon>Agaricomycetes</taxon>
        <taxon>Polyporales</taxon>
        <taxon>Laetiporus</taxon>
    </lineage>
</organism>
<dbReference type="GeneID" id="63824648"/>
<dbReference type="RefSeq" id="XP_040770571.1">
    <property type="nucleotide sequence ID" value="XM_040907619.1"/>
</dbReference>
<evidence type="ECO:0000313" key="3">
    <source>
        <dbReference type="Proteomes" id="UP000076871"/>
    </source>
</evidence>
<dbReference type="Proteomes" id="UP000076871">
    <property type="component" value="Unassembled WGS sequence"/>
</dbReference>
<feature type="compositionally biased region" description="Polar residues" evidence="1">
    <location>
        <begin position="23"/>
        <end position="42"/>
    </location>
</feature>
<keyword evidence="3" id="KW-1185">Reference proteome</keyword>
<proteinExistence type="predicted"/>
<accession>A0A165IH25</accession>
<dbReference type="AlphaFoldDB" id="A0A165IH25"/>
<evidence type="ECO:0000256" key="1">
    <source>
        <dbReference type="SAM" id="MobiDB-lite"/>
    </source>
</evidence>
<sequence>MDASHSCRKNLCMQYIRPDVGNKPSNRTSSSATTCANQPPITRSVSILRPPLSVISQSQTHRPPEPTSDWVLREVLIASRWM</sequence>
<gene>
    <name evidence="2" type="ORF">LAESUDRAFT_719378</name>
</gene>
<evidence type="ECO:0000313" key="2">
    <source>
        <dbReference type="EMBL" id="KZT13061.1"/>
    </source>
</evidence>